<evidence type="ECO:0000313" key="3">
    <source>
        <dbReference type="EMBL" id="ASF47814.1"/>
    </source>
</evidence>
<dbReference type="RefSeq" id="WP_088620684.1">
    <property type="nucleotide sequence ID" value="NZ_CP022129.1"/>
</dbReference>
<dbReference type="InterPro" id="IPR046858">
    <property type="entry name" value="ChrB_N"/>
</dbReference>
<feature type="domain" description="ChrB N-terminal" evidence="2">
    <location>
        <begin position="18"/>
        <end position="84"/>
    </location>
</feature>
<dbReference type="Pfam" id="PF20229">
    <property type="entry name" value="ChrB_N"/>
    <property type="match status" value="1"/>
</dbReference>
<reference evidence="3 4" key="1">
    <citation type="submission" date="2017-06" db="EMBL/GenBank/DDBJ databases">
        <title>Genome Sequencing of the methanotroph Methylovulum psychrotolerants str. HV10-M2 isolated from a high-altitude environment.</title>
        <authorList>
            <person name="Mateos-Rivera A."/>
        </authorList>
    </citation>
    <scope>NUCLEOTIDE SEQUENCE [LARGE SCALE GENOMIC DNA]</scope>
    <source>
        <strain evidence="3 4">HV10_M2</strain>
    </source>
</reference>
<gene>
    <name evidence="3" type="ORF">CEK71_18050</name>
</gene>
<dbReference type="Pfam" id="PF09828">
    <property type="entry name" value="ChrB_C"/>
    <property type="match status" value="1"/>
</dbReference>
<sequence>MNTLLLIISLSTDNTAGRMRAWRAIKASGAAVLRDGVYLLPEQLACLTAFQAVQADVQRCGGTAYLLKIAALDETMDLPALFRRDGDYAVLLQAIQAERQGVAAGLPPDILKKTAKLRKEFTQLAAIDFFPNAAQQQVGAALAELDSAIRRLVAPDEPQPTDAVLAPLRCADYQNRLWATRCRPWADRLACAWLIRRFIDPQARFVWLETPSACPPEALGFDFDGAAFTHVGSYVSFEVLLIRFQLETAALKRLAALVHYLDVGGVQVAEASGVESVLKGLSATFNDDGQLLAAASGVFDGLLAAFAMATEE</sequence>
<evidence type="ECO:0000259" key="1">
    <source>
        <dbReference type="Pfam" id="PF09828"/>
    </source>
</evidence>
<organism evidence="3 4">
    <name type="scientific">Methylovulum psychrotolerans</name>
    <dbReference type="NCBI Taxonomy" id="1704499"/>
    <lineage>
        <taxon>Bacteria</taxon>
        <taxon>Pseudomonadati</taxon>
        <taxon>Pseudomonadota</taxon>
        <taxon>Gammaproteobacteria</taxon>
        <taxon>Methylococcales</taxon>
        <taxon>Methylococcaceae</taxon>
        <taxon>Methylovulum</taxon>
    </lineage>
</organism>
<dbReference type="EMBL" id="CP022129">
    <property type="protein sequence ID" value="ASF47814.1"/>
    <property type="molecule type" value="Genomic_DNA"/>
</dbReference>
<dbReference type="AlphaFoldDB" id="A0A1Z4C2S8"/>
<evidence type="ECO:0000259" key="2">
    <source>
        <dbReference type="Pfam" id="PF20229"/>
    </source>
</evidence>
<dbReference type="KEGG" id="mpsy:CEK71_18050"/>
<feature type="domain" description="ChrB C-terminal" evidence="1">
    <location>
        <begin position="178"/>
        <end position="305"/>
    </location>
</feature>
<proteinExistence type="predicted"/>
<accession>A0A1Z4C2S8</accession>
<name>A0A1Z4C2S8_9GAMM</name>
<dbReference type="InterPro" id="IPR018634">
    <property type="entry name" value="ChrB_C"/>
</dbReference>
<protein>
    <submittedName>
        <fullName evidence="3">Chromate resistance protein</fullName>
    </submittedName>
</protein>
<dbReference type="OrthoDB" id="6605953at2"/>
<evidence type="ECO:0000313" key="4">
    <source>
        <dbReference type="Proteomes" id="UP000197019"/>
    </source>
</evidence>
<dbReference type="Proteomes" id="UP000197019">
    <property type="component" value="Chromosome"/>
</dbReference>
<keyword evidence="4" id="KW-1185">Reference proteome</keyword>